<feature type="domain" description="Glycosyl transferase family 1" evidence="2">
    <location>
        <begin position="227"/>
        <end position="390"/>
    </location>
</feature>
<keyword evidence="1" id="KW-0812">Transmembrane</keyword>
<keyword evidence="1" id="KW-1133">Transmembrane helix</keyword>
<gene>
    <name evidence="3" type="ORF">O0V09_05065</name>
</gene>
<accession>A0A9J6RIP5</accession>
<keyword evidence="1" id="KW-0472">Membrane</keyword>
<sequence length="410" mass="46886">MIKKKTVWYISKYANIERFGSDTRHASFCKEFSRNELDVRLITSNSSHLFETLPTFKGCYYEHKDKGVDVVWVNTIRYRKTNGVKRIVSWIWFELLVIIFPMVKKCKRPDVVIASSLSLFSVLSGSFFKFFYKSKFIFEIRDIWPQSLIDLKGLSVNSPIALLLGGIERFGYKYADVIVGTMPGLHLHVKEKIGDSSKVHFIPQGVSLDWYRDRQESVSLEYIDKYIPKNKFIVTYAGTFGVANALNYIVDAARMLSHESTNIHFLLVGAGSEEAKLKEQVLASNIKNITFAPRVGKNQVQSILEESDVLLASVRDEKVYRFGLSLNKFIDYMYAKKPIICLFSGYPSMINEAGCGEFIPSEDAEALVDKLLEYESYSKDDLSKLGQNGYDFLVNNRSFNVLAKQYMGLF</sequence>
<dbReference type="AlphaFoldDB" id="A0A9J6RIP5"/>
<dbReference type="GO" id="GO:0016757">
    <property type="term" value="F:glycosyltransferase activity"/>
    <property type="evidence" value="ECO:0007669"/>
    <property type="project" value="InterPro"/>
</dbReference>
<evidence type="ECO:0000313" key="4">
    <source>
        <dbReference type="Proteomes" id="UP001069090"/>
    </source>
</evidence>
<dbReference type="PANTHER" id="PTHR12526">
    <property type="entry name" value="GLYCOSYLTRANSFERASE"/>
    <property type="match status" value="1"/>
</dbReference>
<name>A0A9J6RIP5_9GAMM</name>
<feature type="transmembrane region" description="Helical" evidence="1">
    <location>
        <begin position="111"/>
        <end position="132"/>
    </location>
</feature>
<evidence type="ECO:0000256" key="1">
    <source>
        <dbReference type="SAM" id="Phobius"/>
    </source>
</evidence>
<dbReference type="CDD" id="cd03794">
    <property type="entry name" value="GT4_WbuB-like"/>
    <property type="match status" value="1"/>
</dbReference>
<reference evidence="3 4" key="1">
    <citation type="submission" date="2022-12" db="EMBL/GenBank/DDBJ databases">
        <title>Dasania phycosphaerae sp. nov., isolated from particulate material of the south coast of Korea.</title>
        <authorList>
            <person name="Jiang Y."/>
        </authorList>
    </citation>
    <scope>NUCLEOTIDE SEQUENCE [LARGE SCALE GENOMIC DNA]</scope>
    <source>
        <strain evidence="3 4">GY-19</strain>
    </source>
</reference>
<keyword evidence="4" id="KW-1185">Reference proteome</keyword>
<dbReference type="Proteomes" id="UP001069090">
    <property type="component" value="Unassembled WGS sequence"/>
</dbReference>
<dbReference type="SUPFAM" id="SSF53756">
    <property type="entry name" value="UDP-Glycosyltransferase/glycogen phosphorylase"/>
    <property type="match status" value="1"/>
</dbReference>
<evidence type="ECO:0000313" key="3">
    <source>
        <dbReference type="EMBL" id="MCZ0864558.1"/>
    </source>
</evidence>
<evidence type="ECO:0000259" key="2">
    <source>
        <dbReference type="Pfam" id="PF00534"/>
    </source>
</evidence>
<comment type="caution">
    <text evidence="3">The sequence shown here is derived from an EMBL/GenBank/DDBJ whole genome shotgun (WGS) entry which is preliminary data.</text>
</comment>
<dbReference type="InterPro" id="IPR001296">
    <property type="entry name" value="Glyco_trans_1"/>
</dbReference>
<dbReference type="PANTHER" id="PTHR12526:SF622">
    <property type="entry name" value="GLYCOSYLTRANSFERASE (GROUP I)"/>
    <property type="match status" value="1"/>
</dbReference>
<dbReference type="Gene3D" id="3.40.50.2000">
    <property type="entry name" value="Glycogen Phosphorylase B"/>
    <property type="match status" value="2"/>
</dbReference>
<protein>
    <submittedName>
        <fullName evidence="3">Glycosyltransferase family 4 protein</fullName>
    </submittedName>
</protein>
<proteinExistence type="predicted"/>
<dbReference type="EMBL" id="JAPTGG010000003">
    <property type="protein sequence ID" value="MCZ0864558.1"/>
    <property type="molecule type" value="Genomic_DNA"/>
</dbReference>
<dbReference type="RefSeq" id="WP_268905116.1">
    <property type="nucleotide sequence ID" value="NZ_JAPTGG010000003.1"/>
</dbReference>
<organism evidence="3 4">
    <name type="scientific">Dasania phycosphaerae</name>
    <dbReference type="NCBI Taxonomy" id="2950436"/>
    <lineage>
        <taxon>Bacteria</taxon>
        <taxon>Pseudomonadati</taxon>
        <taxon>Pseudomonadota</taxon>
        <taxon>Gammaproteobacteria</taxon>
        <taxon>Cellvibrionales</taxon>
        <taxon>Spongiibacteraceae</taxon>
        <taxon>Dasania</taxon>
    </lineage>
</organism>
<dbReference type="Pfam" id="PF00534">
    <property type="entry name" value="Glycos_transf_1"/>
    <property type="match status" value="1"/>
</dbReference>
<feature type="transmembrane region" description="Helical" evidence="1">
    <location>
        <begin position="87"/>
        <end position="105"/>
    </location>
</feature>
<dbReference type="GO" id="GO:1901135">
    <property type="term" value="P:carbohydrate derivative metabolic process"/>
    <property type="evidence" value="ECO:0007669"/>
    <property type="project" value="UniProtKB-ARBA"/>
</dbReference>